<sequence length="167" mass="19481">MWTDKRRGNQAGLWRVSLTFLIILLFSSLILFLLLLSHHLHQHHHHHHHEPVTQFSSSYFSFSPSPFSFSYVFHLFLSDQHVYTISRHFYIYYEWHIHNSRIQSNVLEVSSSSLRCRLLEERAVRWAGSDGSSRAACSRMHSSIHGCCRRVGTAGQRPCTVLALMDM</sequence>
<keyword evidence="3" id="KW-1185">Reference proteome</keyword>
<dbReference type="EMBL" id="JBBWUH010000008">
    <property type="protein sequence ID" value="KAK8159684.1"/>
    <property type="molecule type" value="Genomic_DNA"/>
</dbReference>
<accession>A0ABR1XLR1</accession>
<reference evidence="2 3" key="1">
    <citation type="journal article" date="2022" name="G3 (Bethesda)">
        <title>Enemy or ally: a genomic approach to elucidate the lifestyle of Phyllosticta citrichinaensis.</title>
        <authorList>
            <person name="Buijs V.A."/>
            <person name="Groenewald J.Z."/>
            <person name="Haridas S."/>
            <person name="LaButti K.M."/>
            <person name="Lipzen A."/>
            <person name="Martin F.M."/>
            <person name="Barry K."/>
            <person name="Grigoriev I.V."/>
            <person name="Crous P.W."/>
            <person name="Seidl M.F."/>
        </authorList>
    </citation>
    <scope>NUCLEOTIDE SEQUENCE [LARGE SCALE GENOMIC DNA]</scope>
    <source>
        <strain evidence="2 3">CBS 129764</strain>
    </source>
</reference>
<feature type="transmembrane region" description="Helical" evidence="1">
    <location>
        <begin position="12"/>
        <end position="36"/>
    </location>
</feature>
<keyword evidence="1" id="KW-0472">Membrane</keyword>
<keyword evidence="1" id="KW-0812">Transmembrane</keyword>
<gene>
    <name evidence="2" type="ORF">IWX90DRAFT_307842</name>
</gene>
<dbReference type="Proteomes" id="UP001456524">
    <property type="component" value="Unassembled WGS sequence"/>
</dbReference>
<name>A0ABR1XLR1_9PEZI</name>
<evidence type="ECO:0000313" key="2">
    <source>
        <dbReference type="EMBL" id="KAK8159684.1"/>
    </source>
</evidence>
<feature type="transmembrane region" description="Helical" evidence="1">
    <location>
        <begin position="56"/>
        <end position="77"/>
    </location>
</feature>
<proteinExistence type="predicted"/>
<evidence type="ECO:0000313" key="3">
    <source>
        <dbReference type="Proteomes" id="UP001456524"/>
    </source>
</evidence>
<organism evidence="2 3">
    <name type="scientific">Phyllosticta citrichinensis</name>
    <dbReference type="NCBI Taxonomy" id="1130410"/>
    <lineage>
        <taxon>Eukaryota</taxon>
        <taxon>Fungi</taxon>
        <taxon>Dikarya</taxon>
        <taxon>Ascomycota</taxon>
        <taxon>Pezizomycotina</taxon>
        <taxon>Dothideomycetes</taxon>
        <taxon>Dothideomycetes incertae sedis</taxon>
        <taxon>Botryosphaeriales</taxon>
        <taxon>Phyllostictaceae</taxon>
        <taxon>Phyllosticta</taxon>
    </lineage>
</organism>
<keyword evidence="1" id="KW-1133">Transmembrane helix</keyword>
<evidence type="ECO:0000256" key="1">
    <source>
        <dbReference type="SAM" id="Phobius"/>
    </source>
</evidence>
<comment type="caution">
    <text evidence="2">The sequence shown here is derived from an EMBL/GenBank/DDBJ whole genome shotgun (WGS) entry which is preliminary data.</text>
</comment>
<protein>
    <submittedName>
        <fullName evidence="2">Uncharacterized protein</fullName>
    </submittedName>
</protein>